<evidence type="ECO:0000256" key="2">
    <source>
        <dbReference type="ARBA" id="ARBA00004760"/>
    </source>
</evidence>
<dbReference type="CDD" id="cd08939">
    <property type="entry name" value="KDSR-like_SDR_c"/>
    <property type="match status" value="1"/>
</dbReference>
<keyword evidence="6" id="KW-0746">Sphingolipid metabolism</keyword>
<keyword evidence="13" id="KW-1185">Reference proteome</keyword>
<dbReference type="InterPro" id="IPR002347">
    <property type="entry name" value="SDR_fam"/>
</dbReference>
<comment type="pathway">
    <text evidence="2">Lipid metabolism; sphingolipid metabolism.</text>
</comment>
<dbReference type="GO" id="GO:0005789">
    <property type="term" value="C:endoplasmic reticulum membrane"/>
    <property type="evidence" value="ECO:0007669"/>
    <property type="project" value="TreeGrafter"/>
</dbReference>
<comment type="catalytic activity">
    <reaction evidence="11">
        <text>sphinganine + NADP(+) = 3-oxosphinganine + NADPH + H(+)</text>
        <dbReference type="Rhea" id="RHEA:22640"/>
        <dbReference type="ChEBI" id="CHEBI:15378"/>
        <dbReference type="ChEBI" id="CHEBI:57783"/>
        <dbReference type="ChEBI" id="CHEBI:57817"/>
        <dbReference type="ChEBI" id="CHEBI:58299"/>
        <dbReference type="ChEBI" id="CHEBI:58349"/>
        <dbReference type="EC" id="1.1.1.102"/>
    </reaction>
    <physiologicalReaction direction="right-to-left" evidence="11">
        <dbReference type="Rhea" id="RHEA:22642"/>
    </physiologicalReaction>
</comment>
<comment type="pathway">
    <text evidence="3">Sphingolipid metabolism.</text>
</comment>
<dbReference type="GO" id="GO:0030148">
    <property type="term" value="P:sphingolipid biosynthetic process"/>
    <property type="evidence" value="ECO:0007669"/>
    <property type="project" value="InterPro"/>
</dbReference>
<comment type="function">
    <text evidence="10">Catalyzes the reduction of 3'-oxosphinganine (3-ketodihydrosphingosine/KDS) to sphinganine (dihydrosphingosine/DHS), the second step of de novo sphingolipid biosynthesis.</text>
</comment>
<dbReference type="GO" id="GO:0006666">
    <property type="term" value="P:3-keto-sphinganine metabolic process"/>
    <property type="evidence" value="ECO:0007669"/>
    <property type="project" value="InterPro"/>
</dbReference>
<evidence type="ECO:0000256" key="9">
    <source>
        <dbReference type="ARBA" id="ARBA00026112"/>
    </source>
</evidence>
<gene>
    <name evidence="12" type="ORF">CYLTODRAFT_340689</name>
</gene>
<keyword evidence="5" id="KW-0521">NADP</keyword>
<dbReference type="FunFam" id="3.40.50.720:FF:000468">
    <property type="entry name" value="Short-chain dehydrogenase, putative"/>
    <property type="match status" value="1"/>
</dbReference>
<keyword evidence="4" id="KW-0256">Endoplasmic reticulum</keyword>
<dbReference type="PANTHER" id="PTHR43550:SF3">
    <property type="entry name" value="3-KETODIHYDROSPHINGOSINE REDUCTASE"/>
    <property type="match status" value="1"/>
</dbReference>
<dbReference type="InterPro" id="IPR036291">
    <property type="entry name" value="NAD(P)-bd_dom_sf"/>
</dbReference>
<evidence type="ECO:0000256" key="4">
    <source>
        <dbReference type="ARBA" id="ARBA00022824"/>
    </source>
</evidence>
<dbReference type="EC" id="1.1.1.102" evidence="9"/>
<protein>
    <recommendedName>
        <fullName evidence="9">3-dehydrosphinganine reductase</fullName>
        <ecNumber evidence="9">1.1.1.102</ecNumber>
    </recommendedName>
</protein>
<dbReference type="STRING" id="1314674.A0A0D7BWW6"/>
<evidence type="ECO:0000256" key="10">
    <source>
        <dbReference type="ARBA" id="ARBA00044737"/>
    </source>
</evidence>
<dbReference type="Proteomes" id="UP000054007">
    <property type="component" value="Unassembled WGS sequence"/>
</dbReference>
<name>A0A0D7BWW6_9AGAR</name>
<evidence type="ECO:0000256" key="5">
    <source>
        <dbReference type="ARBA" id="ARBA00022857"/>
    </source>
</evidence>
<keyword evidence="7" id="KW-0560">Oxidoreductase</keyword>
<dbReference type="AlphaFoldDB" id="A0A0D7BWW6"/>
<dbReference type="InterPro" id="IPR045022">
    <property type="entry name" value="KDSR-like"/>
</dbReference>
<evidence type="ECO:0000256" key="8">
    <source>
        <dbReference type="ARBA" id="ARBA00023098"/>
    </source>
</evidence>
<keyword evidence="8" id="KW-0443">Lipid metabolism</keyword>
<dbReference type="PANTHER" id="PTHR43550">
    <property type="entry name" value="3-KETODIHYDROSPHINGOSINE REDUCTASE"/>
    <property type="match status" value="1"/>
</dbReference>
<evidence type="ECO:0000256" key="11">
    <source>
        <dbReference type="ARBA" id="ARBA00048930"/>
    </source>
</evidence>
<dbReference type="Pfam" id="PF00106">
    <property type="entry name" value="adh_short"/>
    <property type="match status" value="1"/>
</dbReference>
<dbReference type="GO" id="GO:0047560">
    <property type="term" value="F:3-dehydrosphinganine reductase activity"/>
    <property type="evidence" value="ECO:0007669"/>
    <property type="project" value="UniProtKB-EC"/>
</dbReference>
<evidence type="ECO:0000313" key="12">
    <source>
        <dbReference type="EMBL" id="KIY74151.1"/>
    </source>
</evidence>
<evidence type="ECO:0000256" key="1">
    <source>
        <dbReference type="ARBA" id="ARBA00004240"/>
    </source>
</evidence>
<accession>A0A0D7BWW6</accession>
<dbReference type="PRINTS" id="PR00081">
    <property type="entry name" value="GDHRDH"/>
</dbReference>
<dbReference type="Gene3D" id="3.40.50.720">
    <property type="entry name" value="NAD(P)-binding Rossmann-like Domain"/>
    <property type="match status" value="1"/>
</dbReference>
<evidence type="ECO:0000256" key="7">
    <source>
        <dbReference type="ARBA" id="ARBA00023002"/>
    </source>
</evidence>
<dbReference type="EMBL" id="KN880432">
    <property type="protein sequence ID" value="KIY74151.1"/>
    <property type="molecule type" value="Genomic_DNA"/>
</dbReference>
<evidence type="ECO:0000256" key="3">
    <source>
        <dbReference type="ARBA" id="ARBA00004991"/>
    </source>
</evidence>
<evidence type="ECO:0000256" key="6">
    <source>
        <dbReference type="ARBA" id="ARBA00022919"/>
    </source>
</evidence>
<evidence type="ECO:0000313" key="13">
    <source>
        <dbReference type="Proteomes" id="UP000054007"/>
    </source>
</evidence>
<reference evidence="12 13" key="1">
    <citation type="journal article" date="2015" name="Fungal Genet. Biol.">
        <title>Evolution of novel wood decay mechanisms in Agaricales revealed by the genome sequences of Fistulina hepatica and Cylindrobasidium torrendii.</title>
        <authorList>
            <person name="Floudas D."/>
            <person name="Held B.W."/>
            <person name="Riley R."/>
            <person name="Nagy L.G."/>
            <person name="Koehler G."/>
            <person name="Ransdell A.S."/>
            <person name="Younus H."/>
            <person name="Chow J."/>
            <person name="Chiniquy J."/>
            <person name="Lipzen A."/>
            <person name="Tritt A."/>
            <person name="Sun H."/>
            <person name="Haridas S."/>
            <person name="LaButti K."/>
            <person name="Ohm R.A."/>
            <person name="Kues U."/>
            <person name="Blanchette R.A."/>
            <person name="Grigoriev I.V."/>
            <person name="Minto R.E."/>
            <person name="Hibbett D.S."/>
        </authorList>
    </citation>
    <scope>NUCLEOTIDE SEQUENCE [LARGE SCALE GENOMIC DNA]</scope>
    <source>
        <strain evidence="12 13">FP15055 ss-10</strain>
    </source>
</reference>
<dbReference type="OrthoDB" id="10267115at2759"/>
<sequence length="308" mass="33927">MFFGKKSWDPKGKHCYITGGSQGLGLAEAILLTKRGAHVSIVARDEKKLSAALSELEKHRQSPDQILASYSFPLNEAAASAAALDAAAARHGGRTPDALFLCAGSSRPGFFIEQDEKSLREQMDGVYWVQAFTALAAVKREVKPSKIVFVSSILAMFSFVGYTPYTPAKFAIRGLAETLRSELILYGVDVHIYFPATILSPGYEDENKCKPQITLKLEETDDGITPEVSAEHLFNGVRKGQFHITGEILSDLFRVGARGASPWNNVFMDLIYGFIGNIGLVIWRRGVDSTIRGHTEEHKKYLADKNIQ</sequence>
<organism evidence="12 13">
    <name type="scientific">Cylindrobasidium torrendii FP15055 ss-10</name>
    <dbReference type="NCBI Taxonomy" id="1314674"/>
    <lineage>
        <taxon>Eukaryota</taxon>
        <taxon>Fungi</taxon>
        <taxon>Dikarya</taxon>
        <taxon>Basidiomycota</taxon>
        <taxon>Agaricomycotina</taxon>
        <taxon>Agaricomycetes</taxon>
        <taxon>Agaricomycetidae</taxon>
        <taxon>Agaricales</taxon>
        <taxon>Marasmiineae</taxon>
        <taxon>Physalacriaceae</taxon>
        <taxon>Cylindrobasidium</taxon>
    </lineage>
</organism>
<proteinExistence type="predicted"/>
<comment type="subcellular location">
    <subcellularLocation>
        <location evidence="1">Endoplasmic reticulum</location>
    </subcellularLocation>
</comment>
<dbReference type="SUPFAM" id="SSF51735">
    <property type="entry name" value="NAD(P)-binding Rossmann-fold domains"/>
    <property type="match status" value="1"/>
</dbReference>